<evidence type="ECO:0000313" key="1">
    <source>
        <dbReference type="EMBL" id="QDU64102.1"/>
    </source>
</evidence>
<dbReference type="EMBL" id="CP036279">
    <property type="protein sequence ID" value="QDU64102.1"/>
    <property type="molecule type" value="Genomic_DNA"/>
</dbReference>
<dbReference type="AlphaFoldDB" id="A0A518BAU6"/>
<sequence>MVWMLVAIAWVSQTREAPRSVAPQEIRRSLDGQWIVVEGTYGGLVGKKANKQLRLRDCDAAFVTEKPLPLNAGGNLRITGLVAVRGQTITVEVTSIEPLPTDVRMYRDRASDIPVDQFEPWYDLSEWAATRAELTKSVDLKRLARKARLMGFEQEHRLAAEDVNRLRALRERIAKEKTATGVDLEALDHEILHASLASAPPRSLNEWIRFALSVNQYFPNVHVGLPPLDSALRGRYEARPVAVFRDADAKTRPRLLRYFQSRLIKRGLESADRKGAAPPRDLAGQARRYLPDYPEIAEHWYQQAVLRSRTKLSSMTSSEVAVMAEILRAELNKSFEAGELLRQWVHRRREQMGATASTRELIELADTVQAWYERPAYEQWSEREKPTVVALLKQADRIDPEFREASRRLRALGYRREGNNWVVELAPAAMTTGVGGISLGMNHTEVRDRLGSPDEESRIVTIGAGGRPEPVVQWRYRRVSGTIHVNFETSSDGTLRARSIRTAQRSGF</sequence>
<proteinExistence type="predicted"/>
<protein>
    <submittedName>
        <fullName evidence="1">Uncharacterized protein</fullName>
    </submittedName>
</protein>
<dbReference type="Proteomes" id="UP000317093">
    <property type="component" value="Chromosome"/>
</dbReference>
<accession>A0A518BAU6</accession>
<gene>
    <name evidence="1" type="ORF">Pan216_49910</name>
</gene>
<organism evidence="1 2">
    <name type="scientific">Kolteria novifilia</name>
    <dbReference type="NCBI Taxonomy" id="2527975"/>
    <lineage>
        <taxon>Bacteria</taxon>
        <taxon>Pseudomonadati</taxon>
        <taxon>Planctomycetota</taxon>
        <taxon>Planctomycetia</taxon>
        <taxon>Kolteriales</taxon>
        <taxon>Kolteriaceae</taxon>
        <taxon>Kolteria</taxon>
    </lineage>
</organism>
<dbReference type="KEGG" id="knv:Pan216_49910"/>
<reference evidence="1 2" key="1">
    <citation type="submission" date="2019-02" db="EMBL/GenBank/DDBJ databases">
        <title>Deep-cultivation of Planctomycetes and their phenomic and genomic characterization uncovers novel biology.</title>
        <authorList>
            <person name="Wiegand S."/>
            <person name="Jogler M."/>
            <person name="Boedeker C."/>
            <person name="Pinto D."/>
            <person name="Vollmers J."/>
            <person name="Rivas-Marin E."/>
            <person name="Kohn T."/>
            <person name="Peeters S.H."/>
            <person name="Heuer A."/>
            <person name="Rast P."/>
            <person name="Oberbeckmann S."/>
            <person name="Bunk B."/>
            <person name="Jeske O."/>
            <person name="Meyerdierks A."/>
            <person name="Storesund J.E."/>
            <person name="Kallscheuer N."/>
            <person name="Luecker S."/>
            <person name="Lage O.M."/>
            <person name="Pohl T."/>
            <person name="Merkel B.J."/>
            <person name="Hornburger P."/>
            <person name="Mueller R.-W."/>
            <person name="Bruemmer F."/>
            <person name="Labrenz M."/>
            <person name="Spormann A.M."/>
            <person name="Op den Camp H."/>
            <person name="Overmann J."/>
            <person name="Amann R."/>
            <person name="Jetten M.S.M."/>
            <person name="Mascher T."/>
            <person name="Medema M.H."/>
            <person name="Devos D.P."/>
            <person name="Kaster A.-K."/>
            <person name="Ovreas L."/>
            <person name="Rohde M."/>
            <person name="Galperin M.Y."/>
            <person name="Jogler C."/>
        </authorList>
    </citation>
    <scope>NUCLEOTIDE SEQUENCE [LARGE SCALE GENOMIC DNA]</scope>
    <source>
        <strain evidence="1 2">Pan216</strain>
    </source>
</reference>
<evidence type="ECO:0000313" key="2">
    <source>
        <dbReference type="Proteomes" id="UP000317093"/>
    </source>
</evidence>
<dbReference type="RefSeq" id="WP_145262064.1">
    <property type="nucleotide sequence ID" value="NZ_CP036279.1"/>
</dbReference>
<keyword evidence="2" id="KW-1185">Reference proteome</keyword>
<name>A0A518BAU6_9BACT</name>